<dbReference type="InterPro" id="IPR041561">
    <property type="entry name" value="PglD_N"/>
</dbReference>
<keyword evidence="4" id="KW-0808">Transferase</keyword>
<dbReference type="CDD" id="cd03360">
    <property type="entry name" value="LbH_AT_putative"/>
    <property type="match status" value="1"/>
</dbReference>
<sequence length="209" mass="22061">MKDIYILGVGCNTVVYIDLVESCGYRVVGLYHYEEGRTGEIYFGHKIIGSNEELFSLDLSGKQFAISVGDNKIRSSLYNKILYKGGVVPTIIHPSAIVSKYAQLGNGIVVHANSVVSPDVIIGDDSIVSSNDLITHGSRMGKHCFVASNVVLGANVHMCDYAFVGSGATIISSKVSYIGRGAIVGAGAVVTKNVEADACVAGNPARCID</sequence>
<dbReference type="NCBIfam" id="TIGR03570">
    <property type="entry name" value="NeuD_NnaD"/>
    <property type="match status" value="1"/>
</dbReference>
<dbReference type="GO" id="GO:0016746">
    <property type="term" value="F:acyltransferase activity"/>
    <property type="evidence" value="ECO:0007669"/>
    <property type="project" value="UniProtKB-KW"/>
</dbReference>
<protein>
    <submittedName>
        <fullName evidence="4">Putative acetyltransferase EpsM</fullName>
        <ecNumber evidence="4">2.3.1.-</ecNumber>
    </submittedName>
</protein>
<evidence type="ECO:0000313" key="4">
    <source>
        <dbReference type="EMBL" id="ALJ62179.1"/>
    </source>
</evidence>
<keyword evidence="4" id="KW-0012">Acyltransferase</keyword>
<dbReference type="PANTHER" id="PTHR43300">
    <property type="entry name" value="ACETYLTRANSFERASE"/>
    <property type="match status" value="1"/>
</dbReference>
<dbReference type="Gene3D" id="2.160.10.10">
    <property type="entry name" value="Hexapeptide repeat proteins"/>
    <property type="match status" value="2"/>
</dbReference>
<dbReference type="PANTHER" id="PTHR43300:SF7">
    <property type="entry name" value="UDP-N-ACETYLBACILLOSAMINE N-ACETYLTRANSFERASE"/>
    <property type="match status" value="1"/>
</dbReference>
<proteinExistence type="inferred from homology"/>
<evidence type="ECO:0000313" key="5">
    <source>
        <dbReference type="Proteomes" id="UP000061809"/>
    </source>
</evidence>
<dbReference type="EMBL" id="CP012801">
    <property type="protein sequence ID" value="ALJ62179.1"/>
    <property type="molecule type" value="Genomic_DNA"/>
</dbReference>
<name>A0A0N7IG70_9BACE</name>
<accession>A0A0N7IG70</accession>
<dbReference type="KEGG" id="bcel:BcellWH2_04970"/>
<dbReference type="EC" id="2.3.1.-" evidence="4"/>
<dbReference type="Gene3D" id="3.40.50.20">
    <property type="match status" value="1"/>
</dbReference>
<organism evidence="4 5">
    <name type="scientific">Bacteroides cellulosilyticus</name>
    <dbReference type="NCBI Taxonomy" id="246787"/>
    <lineage>
        <taxon>Bacteria</taxon>
        <taxon>Pseudomonadati</taxon>
        <taxon>Bacteroidota</taxon>
        <taxon>Bacteroidia</taxon>
        <taxon>Bacteroidales</taxon>
        <taxon>Bacteroidaceae</taxon>
        <taxon>Bacteroides</taxon>
    </lineage>
</organism>
<dbReference type="RefSeq" id="WP_029429084.1">
    <property type="nucleotide sequence ID" value="NZ_CAXKYC010000005.1"/>
</dbReference>
<comment type="similarity">
    <text evidence="1">Belongs to the transferase hexapeptide repeat family.</text>
</comment>
<reference evidence="4 5" key="1">
    <citation type="journal article" date="2015" name="Science">
        <title>Genetic determinants of in vivo fitness and diet responsiveness in multiple human gut Bacteroides.</title>
        <authorList>
            <person name="Wu M."/>
            <person name="McNulty N.P."/>
            <person name="Rodionov D.A."/>
            <person name="Khoroshkin M.S."/>
            <person name="Griffin N.W."/>
            <person name="Cheng J."/>
            <person name="Latreille P."/>
            <person name="Kerstetter R.A."/>
            <person name="Terrapon N."/>
            <person name="Henrissat B."/>
            <person name="Osterman A.L."/>
            <person name="Gordon J.I."/>
        </authorList>
    </citation>
    <scope>NUCLEOTIDE SEQUENCE [LARGE SCALE GENOMIC DNA]</scope>
    <source>
        <strain evidence="4 5">WH2</strain>
    </source>
</reference>
<dbReference type="Pfam" id="PF17836">
    <property type="entry name" value="PglD_N"/>
    <property type="match status" value="1"/>
</dbReference>
<evidence type="ECO:0000256" key="1">
    <source>
        <dbReference type="ARBA" id="ARBA00007274"/>
    </source>
</evidence>
<evidence type="ECO:0000259" key="3">
    <source>
        <dbReference type="Pfam" id="PF17836"/>
    </source>
</evidence>
<dbReference type="Proteomes" id="UP000061809">
    <property type="component" value="Chromosome"/>
</dbReference>
<dbReference type="SUPFAM" id="SSF51161">
    <property type="entry name" value="Trimeric LpxA-like enzymes"/>
    <property type="match status" value="1"/>
</dbReference>
<dbReference type="PATRIC" id="fig|246787.4.peg.5132"/>
<gene>
    <name evidence="4" type="primary">epsM_3</name>
    <name evidence="4" type="ORF">BcellWH2_04970</name>
</gene>
<dbReference type="InterPro" id="IPR020019">
    <property type="entry name" value="AcTrfase_PglD-like"/>
</dbReference>
<dbReference type="InterPro" id="IPR011004">
    <property type="entry name" value="Trimer_LpxA-like_sf"/>
</dbReference>
<evidence type="ECO:0000256" key="2">
    <source>
        <dbReference type="PIRSR" id="PIRSR620019-2"/>
    </source>
</evidence>
<feature type="binding site" evidence="2">
    <location>
        <position position="69"/>
    </location>
    <ligand>
        <name>substrate</name>
    </ligand>
</feature>
<dbReference type="AlphaFoldDB" id="A0A0N7IG70"/>
<feature type="domain" description="PglD N-terminal" evidence="3">
    <location>
        <begin position="3"/>
        <end position="81"/>
    </location>
</feature>
<dbReference type="InterPro" id="IPR050179">
    <property type="entry name" value="Trans_hexapeptide_repeat"/>
</dbReference>